<dbReference type="GO" id="GO:0030288">
    <property type="term" value="C:outer membrane-bounded periplasmic space"/>
    <property type="evidence" value="ECO:0007669"/>
    <property type="project" value="TreeGrafter"/>
</dbReference>
<keyword evidence="6" id="KW-0808">Transferase</keyword>
<sequence length="781" mass="82089">MSESHTPGRKSLPRLIGAFAAASLVGGLLVAGLAAPAVSATGLASNDAVNAFLDLPSELADTPVASNTQILAADGSPIATFYDENRVPVKLDQVSPFLQDAVVSIEDERFFEHSGVDTEGLIRAAAVTMLGTGSQGASTLTQQLVKNTLAQEGFVSGDKEKQAAAGEKSSDRKLREIRLATALEQRLSKQEILERYLNIAWFGGQTSGVQAASKYYFGTTAEKVTLPQAAMLAGMIHAPAMYDLDELTDQADEDRALGRRNRVLAKMLSLGKIDQAAHDEAVKAPLKMKITPTRAGCANARTKAYFCDYVYNVITKSDDFKALGETQEDRENAFMRGGYTITTTLEPKILKAAWNSVKTRIPPKDDSRVATATVTVEPGTGKVLSITQNKFYNPKQARQNTTVNYSTDYRYGGSSGFQTGSTFKPVVLASWLDAGHSLYDSVDGSPGTAAMSSFRSCGGSLGGSPWPFKNSADGAGQGSMSVWNATKDSVNGAFVRMAQRLDLCDIQKMAGNLGMHRAQAVTDPCIPGNYDKKKPKTTTKVPQCEPSVILGTASQSPMTMASAYATFASGGIRCNPIVVTSIKDRNQKKVKIPGAKCKQTISEKVANTTTTGLSKVFTTGTAGSVGTLPNGQPASGKTGTTNSSQDTWFVGYTPQLATAVWVGPETVNGDRRTMQGIRINNQWYGAVYGATFAAKIWKDVTSEALEGEPVKQFGSPDSSLIGTPPPPPEPEKDKNKGRGGNGGGQGNGGGLGDGGGNQGGPGGNPGNNGGPGNDSQGPGQG</sequence>
<keyword evidence="9" id="KW-0573">Peptidoglycan synthesis</keyword>
<evidence type="ECO:0000256" key="5">
    <source>
        <dbReference type="ARBA" id="ARBA00022676"/>
    </source>
</evidence>
<keyword evidence="4" id="KW-0645">Protease</keyword>
<feature type="compositionally biased region" description="Gly residues" evidence="14">
    <location>
        <begin position="738"/>
        <end position="781"/>
    </location>
</feature>
<evidence type="ECO:0000256" key="1">
    <source>
        <dbReference type="ARBA" id="ARBA00007090"/>
    </source>
</evidence>
<dbReference type="GO" id="GO:0071555">
    <property type="term" value="P:cell wall organization"/>
    <property type="evidence" value="ECO:0007669"/>
    <property type="project" value="UniProtKB-KW"/>
</dbReference>
<evidence type="ECO:0000256" key="8">
    <source>
        <dbReference type="ARBA" id="ARBA00022960"/>
    </source>
</evidence>
<evidence type="ECO:0000256" key="3">
    <source>
        <dbReference type="ARBA" id="ARBA00022645"/>
    </source>
</evidence>
<dbReference type="Gene3D" id="1.10.3810.10">
    <property type="entry name" value="Biosynthetic peptidoglycan transglycosylase-like"/>
    <property type="match status" value="1"/>
</dbReference>
<dbReference type="InterPro" id="IPR050396">
    <property type="entry name" value="Glycosyltr_51/Transpeptidase"/>
</dbReference>
<dbReference type="GO" id="GO:0009252">
    <property type="term" value="P:peptidoglycan biosynthetic process"/>
    <property type="evidence" value="ECO:0007669"/>
    <property type="project" value="UniProtKB-KW"/>
</dbReference>
<gene>
    <name evidence="17" type="ORF">LR394_17930</name>
</gene>
<evidence type="ECO:0000256" key="10">
    <source>
        <dbReference type="ARBA" id="ARBA00023268"/>
    </source>
</evidence>
<dbReference type="EMBL" id="JAJOMB010000009">
    <property type="protein sequence ID" value="MCD5312789.1"/>
    <property type="molecule type" value="Genomic_DNA"/>
</dbReference>
<comment type="catalytic activity">
    <reaction evidence="13">
        <text>[GlcNAc-(1-&gt;4)-Mur2Ac(oyl-L-Ala-gamma-D-Glu-L-Lys-D-Ala-D-Ala)](n)-di-trans,octa-cis-undecaprenyl diphosphate + beta-D-GlcNAc-(1-&gt;4)-Mur2Ac(oyl-L-Ala-gamma-D-Glu-L-Lys-D-Ala-D-Ala)-di-trans,octa-cis-undecaprenyl diphosphate = [GlcNAc-(1-&gt;4)-Mur2Ac(oyl-L-Ala-gamma-D-Glu-L-Lys-D-Ala-D-Ala)](n+1)-di-trans,octa-cis-undecaprenyl diphosphate + di-trans,octa-cis-undecaprenyl diphosphate + H(+)</text>
        <dbReference type="Rhea" id="RHEA:23708"/>
        <dbReference type="Rhea" id="RHEA-COMP:9602"/>
        <dbReference type="Rhea" id="RHEA-COMP:9603"/>
        <dbReference type="ChEBI" id="CHEBI:15378"/>
        <dbReference type="ChEBI" id="CHEBI:58405"/>
        <dbReference type="ChEBI" id="CHEBI:60033"/>
        <dbReference type="ChEBI" id="CHEBI:78435"/>
        <dbReference type="EC" id="2.4.99.28"/>
    </reaction>
</comment>
<organism evidence="17 18">
    <name type="scientific">Kineosporia babensis</name>
    <dbReference type="NCBI Taxonomy" id="499548"/>
    <lineage>
        <taxon>Bacteria</taxon>
        <taxon>Bacillati</taxon>
        <taxon>Actinomycetota</taxon>
        <taxon>Actinomycetes</taxon>
        <taxon>Kineosporiales</taxon>
        <taxon>Kineosporiaceae</taxon>
        <taxon>Kineosporia</taxon>
    </lineage>
</organism>
<accession>A0A9X1SUD5</accession>
<dbReference type="InterPro" id="IPR023346">
    <property type="entry name" value="Lysozyme-like_dom_sf"/>
</dbReference>
<name>A0A9X1SUD5_9ACTN</name>
<comment type="similarity">
    <text evidence="2">In the N-terminal section; belongs to the glycosyltransferase 51 family.</text>
</comment>
<evidence type="ECO:0000256" key="7">
    <source>
        <dbReference type="ARBA" id="ARBA00022801"/>
    </source>
</evidence>
<dbReference type="InterPro" id="IPR036950">
    <property type="entry name" value="PBP_transglycosylase"/>
</dbReference>
<keyword evidence="11" id="KW-0961">Cell wall biogenesis/degradation</keyword>
<comment type="similarity">
    <text evidence="1">In the C-terminal section; belongs to the transpeptidase family.</text>
</comment>
<evidence type="ECO:0000313" key="17">
    <source>
        <dbReference type="EMBL" id="MCD5312789.1"/>
    </source>
</evidence>
<dbReference type="PANTHER" id="PTHR32282:SF33">
    <property type="entry name" value="PEPTIDOGLYCAN GLYCOSYLTRANSFERASE"/>
    <property type="match status" value="1"/>
</dbReference>
<feature type="domain" description="Glycosyl transferase family 51" evidence="16">
    <location>
        <begin position="75"/>
        <end position="267"/>
    </location>
</feature>
<dbReference type="InterPro" id="IPR012338">
    <property type="entry name" value="Beta-lactam/transpept-like"/>
</dbReference>
<keyword evidence="7" id="KW-0378">Hydrolase</keyword>
<feature type="region of interest" description="Disordered" evidence="14">
    <location>
        <begin position="707"/>
        <end position="781"/>
    </location>
</feature>
<protein>
    <submittedName>
        <fullName evidence="17">Transglycosylase domain-containing protein</fullName>
    </submittedName>
</protein>
<evidence type="ECO:0000256" key="11">
    <source>
        <dbReference type="ARBA" id="ARBA00023316"/>
    </source>
</evidence>
<proteinExistence type="inferred from homology"/>
<evidence type="ECO:0000256" key="14">
    <source>
        <dbReference type="SAM" id="MobiDB-lite"/>
    </source>
</evidence>
<evidence type="ECO:0000256" key="4">
    <source>
        <dbReference type="ARBA" id="ARBA00022670"/>
    </source>
</evidence>
<evidence type="ECO:0000259" key="16">
    <source>
        <dbReference type="Pfam" id="PF00912"/>
    </source>
</evidence>
<keyword evidence="3" id="KW-0121">Carboxypeptidase</keyword>
<dbReference type="SUPFAM" id="SSF56601">
    <property type="entry name" value="beta-lactamase/transpeptidase-like"/>
    <property type="match status" value="1"/>
</dbReference>
<evidence type="ECO:0000256" key="6">
    <source>
        <dbReference type="ARBA" id="ARBA00022679"/>
    </source>
</evidence>
<evidence type="ECO:0000256" key="9">
    <source>
        <dbReference type="ARBA" id="ARBA00022984"/>
    </source>
</evidence>
<dbReference type="GO" id="GO:0008955">
    <property type="term" value="F:peptidoglycan glycosyltransferase activity"/>
    <property type="evidence" value="ECO:0007669"/>
    <property type="project" value="UniProtKB-EC"/>
</dbReference>
<keyword evidence="18" id="KW-1185">Reference proteome</keyword>
<dbReference type="InterPro" id="IPR001264">
    <property type="entry name" value="Glyco_trans_51"/>
</dbReference>
<dbReference type="PANTHER" id="PTHR32282">
    <property type="entry name" value="BINDING PROTEIN TRANSPEPTIDASE, PUTATIVE-RELATED"/>
    <property type="match status" value="1"/>
</dbReference>
<dbReference type="RefSeq" id="WP_231443370.1">
    <property type="nucleotide sequence ID" value="NZ_JAJOMB010000009.1"/>
</dbReference>
<dbReference type="Gene3D" id="3.40.710.10">
    <property type="entry name" value="DD-peptidase/beta-lactamase superfamily"/>
    <property type="match status" value="1"/>
</dbReference>
<feature type="domain" description="Penicillin-binding protein transpeptidase" evidence="15">
    <location>
        <begin position="372"/>
        <end position="679"/>
    </location>
</feature>
<dbReference type="GO" id="GO:0009002">
    <property type="term" value="F:serine-type D-Ala-D-Ala carboxypeptidase activity"/>
    <property type="evidence" value="ECO:0007669"/>
    <property type="project" value="UniProtKB-EC"/>
</dbReference>
<dbReference type="GO" id="GO:0008658">
    <property type="term" value="F:penicillin binding"/>
    <property type="evidence" value="ECO:0007669"/>
    <property type="project" value="InterPro"/>
</dbReference>
<dbReference type="GO" id="GO:0008360">
    <property type="term" value="P:regulation of cell shape"/>
    <property type="evidence" value="ECO:0007669"/>
    <property type="project" value="UniProtKB-KW"/>
</dbReference>
<evidence type="ECO:0000313" key="18">
    <source>
        <dbReference type="Proteomes" id="UP001138997"/>
    </source>
</evidence>
<evidence type="ECO:0000256" key="2">
    <source>
        <dbReference type="ARBA" id="ARBA00007739"/>
    </source>
</evidence>
<keyword evidence="8" id="KW-0133">Cell shape</keyword>
<dbReference type="GO" id="GO:0006508">
    <property type="term" value="P:proteolysis"/>
    <property type="evidence" value="ECO:0007669"/>
    <property type="project" value="UniProtKB-KW"/>
</dbReference>
<dbReference type="SUPFAM" id="SSF53955">
    <property type="entry name" value="Lysozyme-like"/>
    <property type="match status" value="1"/>
</dbReference>
<reference evidence="17" key="1">
    <citation type="submission" date="2021-11" db="EMBL/GenBank/DDBJ databases">
        <title>Streptomyces corallinus and Kineosporia corallina sp. nov., two new coral-derived marine actinobacteria.</title>
        <authorList>
            <person name="Buangrab K."/>
            <person name="Sutthacheep M."/>
            <person name="Yeemin T."/>
            <person name="Harunari E."/>
            <person name="Igarashi Y."/>
            <person name="Sripreechasak P."/>
            <person name="Kanchanasin P."/>
            <person name="Tanasupawat S."/>
            <person name="Phongsopitanun W."/>
        </authorList>
    </citation>
    <scope>NUCLEOTIDE SEQUENCE</scope>
    <source>
        <strain evidence="17">JCM 31032</strain>
    </source>
</reference>
<dbReference type="InterPro" id="IPR001460">
    <property type="entry name" value="PCN-bd_Tpept"/>
</dbReference>
<dbReference type="FunFam" id="1.10.3810.10:FF:000001">
    <property type="entry name" value="Penicillin-binding protein 1A"/>
    <property type="match status" value="1"/>
</dbReference>
<comment type="catalytic activity">
    <reaction evidence="12">
        <text>Preferential cleavage: (Ac)2-L-Lys-D-Ala-|-D-Ala. Also transpeptidation of peptidyl-alanyl moieties that are N-acyl substituents of D-alanine.</text>
        <dbReference type="EC" id="3.4.16.4"/>
    </reaction>
</comment>
<keyword evidence="10" id="KW-0511">Multifunctional enzyme</keyword>
<comment type="caution">
    <text evidence="17">The sequence shown here is derived from an EMBL/GenBank/DDBJ whole genome shotgun (WGS) entry which is preliminary data.</text>
</comment>
<evidence type="ECO:0000259" key="15">
    <source>
        <dbReference type="Pfam" id="PF00905"/>
    </source>
</evidence>
<keyword evidence="5" id="KW-0328">Glycosyltransferase</keyword>
<dbReference type="AlphaFoldDB" id="A0A9X1SUD5"/>
<feature type="region of interest" description="Disordered" evidence="14">
    <location>
        <begin position="624"/>
        <end position="646"/>
    </location>
</feature>
<evidence type="ECO:0000256" key="12">
    <source>
        <dbReference type="ARBA" id="ARBA00034000"/>
    </source>
</evidence>
<evidence type="ECO:0000256" key="13">
    <source>
        <dbReference type="ARBA" id="ARBA00049902"/>
    </source>
</evidence>
<dbReference type="Proteomes" id="UP001138997">
    <property type="component" value="Unassembled WGS sequence"/>
</dbReference>
<dbReference type="Pfam" id="PF00905">
    <property type="entry name" value="Transpeptidase"/>
    <property type="match status" value="1"/>
</dbReference>
<dbReference type="Pfam" id="PF00912">
    <property type="entry name" value="Transgly"/>
    <property type="match status" value="1"/>
</dbReference>